<evidence type="ECO:0000256" key="1">
    <source>
        <dbReference type="ARBA" id="ARBA00001974"/>
    </source>
</evidence>
<reference evidence="7 8" key="1">
    <citation type="journal article" date="2019" name="Int. J. Syst. Evol. Microbiol.">
        <title>The Global Catalogue of Microorganisms (GCM) 10K type strain sequencing project: providing services to taxonomists for standard genome sequencing and annotation.</title>
        <authorList>
            <consortium name="The Broad Institute Genomics Platform"/>
            <consortium name="The Broad Institute Genome Sequencing Center for Infectious Disease"/>
            <person name="Wu L."/>
            <person name="Ma J."/>
        </authorList>
    </citation>
    <scope>NUCLEOTIDE SEQUENCE [LARGE SCALE GENOMIC DNA]</scope>
    <source>
        <strain evidence="7 8">JCM 14307</strain>
    </source>
</reference>
<dbReference type="SUPFAM" id="SSF51905">
    <property type="entry name" value="FAD/NAD(P)-binding domain"/>
    <property type="match status" value="1"/>
</dbReference>
<evidence type="ECO:0000259" key="5">
    <source>
        <dbReference type="Pfam" id="PF07992"/>
    </source>
</evidence>
<evidence type="ECO:0000256" key="3">
    <source>
        <dbReference type="ARBA" id="ARBA00022827"/>
    </source>
</evidence>
<evidence type="ECO:0000313" key="7">
    <source>
        <dbReference type="EMBL" id="GAA1713289.1"/>
    </source>
</evidence>
<dbReference type="Proteomes" id="UP001500280">
    <property type="component" value="Unassembled WGS sequence"/>
</dbReference>
<keyword evidence="4" id="KW-0560">Oxidoreductase</keyword>
<dbReference type="SUPFAM" id="SSF55424">
    <property type="entry name" value="FAD/NAD-linked reductases, dimerisation (C-terminal) domain"/>
    <property type="match status" value="1"/>
</dbReference>
<evidence type="ECO:0000256" key="2">
    <source>
        <dbReference type="ARBA" id="ARBA00022630"/>
    </source>
</evidence>
<feature type="domain" description="Reductase C-terminal" evidence="6">
    <location>
        <begin position="309"/>
        <end position="373"/>
    </location>
</feature>
<dbReference type="Pfam" id="PF07992">
    <property type="entry name" value="Pyr_redox_2"/>
    <property type="match status" value="1"/>
</dbReference>
<dbReference type="InterPro" id="IPR036188">
    <property type="entry name" value="FAD/NAD-bd_sf"/>
</dbReference>
<evidence type="ECO:0000256" key="4">
    <source>
        <dbReference type="ARBA" id="ARBA00023002"/>
    </source>
</evidence>
<feature type="domain" description="FAD/NAD(P)-binding" evidence="5">
    <location>
        <begin position="2"/>
        <end position="290"/>
    </location>
</feature>
<gene>
    <name evidence="7" type="ORF">GCM10009745_71950</name>
</gene>
<keyword evidence="8" id="KW-1185">Reference proteome</keyword>
<dbReference type="PRINTS" id="PR00411">
    <property type="entry name" value="PNDRDTASEI"/>
</dbReference>
<dbReference type="RefSeq" id="WP_344162551.1">
    <property type="nucleotide sequence ID" value="NZ_BAAANF010000023.1"/>
</dbReference>
<dbReference type="Pfam" id="PF14759">
    <property type="entry name" value="Reductase_C"/>
    <property type="match status" value="1"/>
</dbReference>
<proteinExistence type="predicted"/>
<dbReference type="PANTHER" id="PTHR43557">
    <property type="entry name" value="APOPTOSIS-INDUCING FACTOR 1"/>
    <property type="match status" value="1"/>
</dbReference>
<dbReference type="InterPro" id="IPR016156">
    <property type="entry name" value="FAD/NAD-linked_Rdtase_dimer_sf"/>
</dbReference>
<evidence type="ECO:0000259" key="6">
    <source>
        <dbReference type="Pfam" id="PF14759"/>
    </source>
</evidence>
<protein>
    <submittedName>
        <fullName evidence="7">FAD-dependent oxidoreductase</fullName>
    </submittedName>
</protein>
<dbReference type="InterPro" id="IPR028202">
    <property type="entry name" value="Reductase_C"/>
</dbReference>
<dbReference type="InterPro" id="IPR050446">
    <property type="entry name" value="FAD-oxidoreductase/Apoptosis"/>
</dbReference>
<comment type="cofactor">
    <cofactor evidence="1">
        <name>FAD</name>
        <dbReference type="ChEBI" id="CHEBI:57692"/>
    </cofactor>
</comment>
<dbReference type="InterPro" id="IPR023753">
    <property type="entry name" value="FAD/NAD-binding_dom"/>
</dbReference>
<dbReference type="Gene3D" id="3.30.390.30">
    <property type="match status" value="1"/>
</dbReference>
<sequence length="376" mass="39531">MIAVVGASAAGLAAAQTLRREGYDAPIRVIGDEPLMPYDRPPLSKQVLAGAWEPSKAELPCTADVRWELGVRAVGLDVAGQRLALSTGDTLEYDGLVIATGVRARVPPFHRNLEGVHTLRTMTDALTLRDELASARSVVVVGAGFLGSEVAAVAATLGLDVTLVDPLPAPMITQFGPLIGGLVAELHTANDVRLRMGAVVTALAGSERVCGVELADGNLLPADVVLLATGSVPNTDWLRTSGLSLTDGVDCDALCQAGPNVVAAGDVASWSHPQFGRMRVEHRMNATEQGMAAAQTLLGLGKPYAPIPYFWTDHYETRIQAYGTFSNTSQPVIAAGDPGIGRFAVTYADRGVITGVVGWDLPRDTRLLRSRIGQPA</sequence>
<comment type="caution">
    <text evidence="7">The sequence shown here is derived from an EMBL/GenBank/DDBJ whole genome shotgun (WGS) entry which is preliminary data.</text>
</comment>
<dbReference type="Gene3D" id="3.50.50.60">
    <property type="entry name" value="FAD/NAD(P)-binding domain"/>
    <property type="match status" value="2"/>
</dbReference>
<dbReference type="PRINTS" id="PR00368">
    <property type="entry name" value="FADPNR"/>
</dbReference>
<keyword evidence="2" id="KW-0285">Flavoprotein</keyword>
<dbReference type="PANTHER" id="PTHR43557:SF2">
    <property type="entry name" value="RIESKE DOMAIN-CONTAINING PROTEIN-RELATED"/>
    <property type="match status" value="1"/>
</dbReference>
<accession>A0ABN2IWM7</accession>
<dbReference type="EMBL" id="BAAANF010000023">
    <property type="protein sequence ID" value="GAA1713289.1"/>
    <property type="molecule type" value="Genomic_DNA"/>
</dbReference>
<organism evidence="7 8">
    <name type="scientific">Kribbella yunnanensis</name>
    <dbReference type="NCBI Taxonomy" id="190194"/>
    <lineage>
        <taxon>Bacteria</taxon>
        <taxon>Bacillati</taxon>
        <taxon>Actinomycetota</taxon>
        <taxon>Actinomycetes</taxon>
        <taxon>Propionibacteriales</taxon>
        <taxon>Kribbellaceae</taxon>
        <taxon>Kribbella</taxon>
    </lineage>
</organism>
<evidence type="ECO:0000313" key="8">
    <source>
        <dbReference type="Proteomes" id="UP001500280"/>
    </source>
</evidence>
<keyword evidence="3" id="KW-0274">FAD</keyword>
<name>A0ABN2IWM7_9ACTN</name>